<dbReference type="PANTHER" id="PTHR43685:SF3">
    <property type="entry name" value="SLR2126 PROTEIN"/>
    <property type="match status" value="1"/>
</dbReference>
<evidence type="ECO:0000313" key="2">
    <source>
        <dbReference type="EMBL" id="CAB4534181.1"/>
    </source>
</evidence>
<feature type="transmembrane region" description="Helical" evidence="1">
    <location>
        <begin position="252"/>
        <end position="270"/>
    </location>
</feature>
<keyword evidence="1" id="KW-1133">Transmembrane helix</keyword>
<dbReference type="SUPFAM" id="SSF53448">
    <property type="entry name" value="Nucleotide-diphospho-sugar transferases"/>
    <property type="match status" value="1"/>
</dbReference>
<keyword evidence="1" id="KW-0472">Membrane</keyword>
<evidence type="ECO:0000256" key="1">
    <source>
        <dbReference type="SAM" id="Phobius"/>
    </source>
</evidence>
<dbReference type="EMBL" id="CAEZSI010000020">
    <property type="protein sequence ID" value="CAB4534181.1"/>
    <property type="molecule type" value="Genomic_DNA"/>
</dbReference>
<feature type="transmembrane region" description="Helical" evidence="1">
    <location>
        <begin position="449"/>
        <end position="474"/>
    </location>
</feature>
<name>A0A6J6B5A5_9ZZZZ</name>
<feature type="transmembrane region" description="Helical" evidence="1">
    <location>
        <begin position="706"/>
        <end position="726"/>
    </location>
</feature>
<dbReference type="PANTHER" id="PTHR43685">
    <property type="entry name" value="GLYCOSYLTRANSFERASE"/>
    <property type="match status" value="1"/>
</dbReference>
<feature type="transmembrane region" description="Helical" evidence="1">
    <location>
        <begin position="599"/>
        <end position="618"/>
    </location>
</feature>
<feature type="transmembrane region" description="Helical" evidence="1">
    <location>
        <begin position="650"/>
        <end position="668"/>
    </location>
</feature>
<dbReference type="Gene3D" id="3.90.550.10">
    <property type="entry name" value="Spore Coat Polysaccharide Biosynthesis Protein SpsA, Chain A"/>
    <property type="match status" value="1"/>
</dbReference>
<dbReference type="AlphaFoldDB" id="A0A6J6B5A5"/>
<feature type="transmembrane region" description="Helical" evidence="1">
    <location>
        <begin position="675"/>
        <end position="694"/>
    </location>
</feature>
<feature type="transmembrane region" description="Helical" evidence="1">
    <location>
        <begin position="738"/>
        <end position="764"/>
    </location>
</feature>
<sequence length="1010" mass="110190">MAVDDKYNVTAIVVTHDGEFWLPNVVVALTSQTRPINQIVVVDTDSHDSSTKLIKAARIPIISAERDCGYGEAIALAVSKMPAQVEGSNEWIWLIHDDSAPAPSALEKLLEAIQDRPQVAMVGPKLLGWHDRTHLLEAGISIAGNGARWTGLEVLEYDQGQHDGIHDVLSVSSAGALIRRDIFEELGGFDSNISLFRDDVDFGWRIRVAGHSVIAATDAVVYHAQASATERRKVDTKDAFLHRPLLLDRRNAAYVLLANSSWWMIPWLTVQLLGSAMARAIGYLIAKLPGYAADEMLAIATLIIRPATIVKARRFRKTQRLVSARIISAYIPPRWSQIRLSTARVTEAIRSKILPVNENTTSSVLDSLEEEDLLVPTHKFQWMNFLRNPVILGYSLLALVTLIASRNRFGSLIGGALPSSPSGARDLFKLYFESWHQVGMGSAHASPPWIAVLAVASIAFLGKVPLLITLFFLVAPILMMWSAQSFLKRFSNNTYIVVGASLLYAISPVAIASTNAGRIATMVVLILAPQLPKLISNWKDIEKQSWRKTYSLAIFLGLLNAFTLVITLITLGFVAFAIFADYRSKIEKPIFLERLNKRLVILGVPFLLLVPYSLEALVKPSRFLAEPGLALAGGHTGLVLAGNPGGAGSLPWWILSPVLLVLIVALFSSTIARPIAQYGVALLSAAVLFSGYSITVHGNGNPTAVWTGTFLVGATLAAVTAGVVILDRIRNILIISNIHYRHFLAGLLLVVTALYSVLGIAWSISSGANSPLRSSTNTVMPAFLTAELDTKTLVLREIEVDGTNSTQYYISRGSDISLGEPDVAPGQIRELEVAAQELIDGSGISSSQIFAAYGIKYVFIKNPFNKNVIRTIDGLGGFVRTSATSSGVVWRVTGITGRLIFTSRDGKQEPLEAGDIGSRTTVTGPGSIILTERFDRSWQILENGYRLDRTINQEGLPQFQVSESGEISLIHDGTTRRAWLSLQLIIWIVVVILALPAGRRKREISEMELA</sequence>
<keyword evidence="1" id="KW-0812">Transmembrane</keyword>
<reference evidence="2" key="1">
    <citation type="submission" date="2020-05" db="EMBL/GenBank/DDBJ databases">
        <authorList>
            <person name="Chiriac C."/>
            <person name="Salcher M."/>
            <person name="Ghai R."/>
            <person name="Kavagutti S V."/>
        </authorList>
    </citation>
    <scope>NUCLEOTIDE SEQUENCE</scope>
</reference>
<feature type="transmembrane region" description="Helical" evidence="1">
    <location>
        <begin position="290"/>
        <end position="310"/>
    </location>
</feature>
<protein>
    <submittedName>
        <fullName evidence="2">Unannotated protein</fullName>
    </submittedName>
</protein>
<feature type="transmembrane region" description="Helical" evidence="1">
    <location>
        <begin position="495"/>
        <end position="528"/>
    </location>
</feature>
<feature type="transmembrane region" description="Helical" evidence="1">
    <location>
        <begin position="552"/>
        <end position="579"/>
    </location>
</feature>
<dbReference type="Pfam" id="PF13641">
    <property type="entry name" value="Glyco_tranf_2_3"/>
    <property type="match status" value="1"/>
</dbReference>
<dbReference type="InterPro" id="IPR029044">
    <property type="entry name" value="Nucleotide-diphossugar_trans"/>
</dbReference>
<accession>A0A6J6B5A5</accession>
<proteinExistence type="predicted"/>
<feature type="transmembrane region" description="Helical" evidence="1">
    <location>
        <begin position="385"/>
        <end position="404"/>
    </location>
</feature>
<feature type="transmembrane region" description="Helical" evidence="1">
    <location>
        <begin position="978"/>
        <end position="997"/>
    </location>
</feature>
<dbReference type="InterPro" id="IPR050834">
    <property type="entry name" value="Glycosyltransf_2"/>
</dbReference>
<organism evidence="2">
    <name type="scientific">freshwater metagenome</name>
    <dbReference type="NCBI Taxonomy" id="449393"/>
    <lineage>
        <taxon>unclassified sequences</taxon>
        <taxon>metagenomes</taxon>
        <taxon>ecological metagenomes</taxon>
    </lineage>
</organism>
<gene>
    <name evidence="2" type="ORF">UFOPK1412_00258</name>
</gene>